<dbReference type="AlphaFoldDB" id="A0AAV3YSC6"/>
<sequence length="128" mass="14541">MFVKIGFNVHCSSLKHKVCLIPSDILVAICRTGWARPTQCGGARVETAQCIVDHGWSVVVNGYSHEDPNKLVDMKALPGFKEIILHLKTEVGYTYHMLNPKWNVFPLNVYTTRYLINKCNEEDYICAL</sequence>
<evidence type="ECO:0000313" key="2">
    <source>
        <dbReference type="Proteomes" id="UP000735302"/>
    </source>
</evidence>
<protein>
    <submittedName>
        <fullName evidence="1">Uncharacterized protein</fullName>
    </submittedName>
</protein>
<dbReference type="EMBL" id="BLXT01001350">
    <property type="protein sequence ID" value="GFN84948.1"/>
    <property type="molecule type" value="Genomic_DNA"/>
</dbReference>
<organism evidence="1 2">
    <name type="scientific">Plakobranchus ocellatus</name>
    <dbReference type="NCBI Taxonomy" id="259542"/>
    <lineage>
        <taxon>Eukaryota</taxon>
        <taxon>Metazoa</taxon>
        <taxon>Spiralia</taxon>
        <taxon>Lophotrochozoa</taxon>
        <taxon>Mollusca</taxon>
        <taxon>Gastropoda</taxon>
        <taxon>Heterobranchia</taxon>
        <taxon>Euthyneura</taxon>
        <taxon>Panpulmonata</taxon>
        <taxon>Sacoglossa</taxon>
        <taxon>Placobranchoidea</taxon>
        <taxon>Plakobranchidae</taxon>
        <taxon>Plakobranchus</taxon>
    </lineage>
</organism>
<proteinExistence type="predicted"/>
<gene>
    <name evidence="1" type="ORF">PoB_001145400</name>
</gene>
<keyword evidence="2" id="KW-1185">Reference proteome</keyword>
<evidence type="ECO:0000313" key="1">
    <source>
        <dbReference type="EMBL" id="GFN84948.1"/>
    </source>
</evidence>
<reference evidence="1 2" key="1">
    <citation type="journal article" date="2021" name="Elife">
        <title>Chloroplast acquisition without the gene transfer in kleptoplastic sea slugs, Plakobranchus ocellatus.</title>
        <authorList>
            <person name="Maeda T."/>
            <person name="Takahashi S."/>
            <person name="Yoshida T."/>
            <person name="Shimamura S."/>
            <person name="Takaki Y."/>
            <person name="Nagai Y."/>
            <person name="Toyoda A."/>
            <person name="Suzuki Y."/>
            <person name="Arimoto A."/>
            <person name="Ishii H."/>
            <person name="Satoh N."/>
            <person name="Nishiyama T."/>
            <person name="Hasebe M."/>
            <person name="Maruyama T."/>
            <person name="Minagawa J."/>
            <person name="Obokata J."/>
            <person name="Shigenobu S."/>
        </authorList>
    </citation>
    <scope>NUCLEOTIDE SEQUENCE [LARGE SCALE GENOMIC DNA]</scope>
</reference>
<accession>A0AAV3YSC6</accession>
<name>A0AAV3YSC6_9GAST</name>
<dbReference type="Proteomes" id="UP000735302">
    <property type="component" value="Unassembled WGS sequence"/>
</dbReference>
<comment type="caution">
    <text evidence="1">The sequence shown here is derived from an EMBL/GenBank/DDBJ whole genome shotgun (WGS) entry which is preliminary data.</text>
</comment>